<sequence>MVSFIRLVAAAAAFASSAYAAHTITFHNACGWAVGQTVSNYPGGGGFNGPFQLSIPAGGKQSITVSDGWNGRICDKPPNSGCENDCWGGIAFGKASCSMTEFTMNGHNNLNYYNISNIQGYSVALMIQPVGGGCENLICQGVNCPCKQAYRPGDISGTCGGTGALDQAVRACGNRDYNVIFCP</sequence>
<dbReference type="PROSITE" id="PS51367">
    <property type="entry name" value="THAUMATIN_2"/>
    <property type="match status" value="1"/>
</dbReference>
<gene>
    <name evidence="2" type="ORF">BDV98DRAFT_593666</name>
</gene>
<dbReference type="Pfam" id="PF00314">
    <property type="entry name" value="Thaumatin"/>
    <property type="match status" value="1"/>
</dbReference>
<dbReference type="PANTHER" id="PTHR31013">
    <property type="entry name" value="THAUMATIN FAMILY PROTEIN-RELATED"/>
    <property type="match status" value="1"/>
</dbReference>
<dbReference type="AlphaFoldDB" id="A0A5C3QGF9"/>
<dbReference type="SMART" id="SM00205">
    <property type="entry name" value="THN"/>
    <property type="match status" value="1"/>
</dbReference>
<name>A0A5C3QGF9_9AGAR</name>
<evidence type="ECO:0008006" key="4">
    <source>
        <dbReference type="Google" id="ProtNLM"/>
    </source>
</evidence>
<feature type="signal peptide" evidence="1">
    <location>
        <begin position="1"/>
        <end position="20"/>
    </location>
</feature>
<evidence type="ECO:0000313" key="2">
    <source>
        <dbReference type="EMBL" id="TFL00802.1"/>
    </source>
</evidence>
<dbReference type="OrthoDB" id="3197284at2759"/>
<dbReference type="Proteomes" id="UP000305067">
    <property type="component" value="Unassembled WGS sequence"/>
</dbReference>
<dbReference type="EMBL" id="ML178827">
    <property type="protein sequence ID" value="TFL00802.1"/>
    <property type="molecule type" value="Genomic_DNA"/>
</dbReference>
<keyword evidence="3" id="KW-1185">Reference proteome</keyword>
<dbReference type="InterPro" id="IPR001938">
    <property type="entry name" value="Thaumatin"/>
</dbReference>
<dbReference type="Gene3D" id="2.60.110.10">
    <property type="entry name" value="Thaumatin"/>
    <property type="match status" value="1"/>
</dbReference>
<evidence type="ECO:0000256" key="1">
    <source>
        <dbReference type="SAM" id="SignalP"/>
    </source>
</evidence>
<dbReference type="PANTHER" id="PTHR31013:SF2">
    <property type="entry name" value="THAUMATIN-LIKE PROTEIN"/>
    <property type="match status" value="1"/>
</dbReference>
<dbReference type="InterPro" id="IPR037176">
    <property type="entry name" value="Osmotin/thaumatin-like_sf"/>
</dbReference>
<dbReference type="SUPFAM" id="SSF49870">
    <property type="entry name" value="Osmotin, thaumatin-like protein"/>
    <property type="match status" value="1"/>
</dbReference>
<feature type="chain" id="PRO_5022872220" description="Osmotin thaumatin-like protein" evidence="1">
    <location>
        <begin position="21"/>
        <end position="183"/>
    </location>
</feature>
<protein>
    <recommendedName>
        <fullName evidence="4">Osmotin thaumatin-like protein</fullName>
    </recommendedName>
</protein>
<reference evidence="2 3" key="1">
    <citation type="journal article" date="2019" name="Nat. Ecol. Evol.">
        <title>Megaphylogeny resolves global patterns of mushroom evolution.</title>
        <authorList>
            <person name="Varga T."/>
            <person name="Krizsan K."/>
            <person name="Foldi C."/>
            <person name="Dima B."/>
            <person name="Sanchez-Garcia M."/>
            <person name="Sanchez-Ramirez S."/>
            <person name="Szollosi G.J."/>
            <person name="Szarkandi J.G."/>
            <person name="Papp V."/>
            <person name="Albert L."/>
            <person name="Andreopoulos W."/>
            <person name="Angelini C."/>
            <person name="Antonin V."/>
            <person name="Barry K.W."/>
            <person name="Bougher N.L."/>
            <person name="Buchanan P."/>
            <person name="Buyck B."/>
            <person name="Bense V."/>
            <person name="Catcheside P."/>
            <person name="Chovatia M."/>
            <person name="Cooper J."/>
            <person name="Damon W."/>
            <person name="Desjardin D."/>
            <person name="Finy P."/>
            <person name="Geml J."/>
            <person name="Haridas S."/>
            <person name="Hughes K."/>
            <person name="Justo A."/>
            <person name="Karasinski D."/>
            <person name="Kautmanova I."/>
            <person name="Kiss B."/>
            <person name="Kocsube S."/>
            <person name="Kotiranta H."/>
            <person name="LaButti K.M."/>
            <person name="Lechner B.E."/>
            <person name="Liimatainen K."/>
            <person name="Lipzen A."/>
            <person name="Lukacs Z."/>
            <person name="Mihaltcheva S."/>
            <person name="Morgado L.N."/>
            <person name="Niskanen T."/>
            <person name="Noordeloos M.E."/>
            <person name="Ohm R.A."/>
            <person name="Ortiz-Santana B."/>
            <person name="Ovrebo C."/>
            <person name="Racz N."/>
            <person name="Riley R."/>
            <person name="Savchenko A."/>
            <person name="Shiryaev A."/>
            <person name="Soop K."/>
            <person name="Spirin V."/>
            <person name="Szebenyi C."/>
            <person name="Tomsovsky M."/>
            <person name="Tulloss R.E."/>
            <person name="Uehling J."/>
            <person name="Grigoriev I.V."/>
            <person name="Vagvolgyi C."/>
            <person name="Papp T."/>
            <person name="Martin F.M."/>
            <person name="Miettinen O."/>
            <person name="Hibbett D.S."/>
            <person name="Nagy L.G."/>
        </authorList>
    </citation>
    <scope>NUCLEOTIDE SEQUENCE [LARGE SCALE GENOMIC DNA]</scope>
    <source>
        <strain evidence="2 3">CBS 309.79</strain>
    </source>
</reference>
<accession>A0A5C3QGF9</accession>
<proteinExistence type="predicted"/>
<organism evidence="2 3">
    <name type="scientific">Pterulicium gracile</name>
    <dbReference type="NCBI Taxonomy" id="1884261"/>
    <lineage>
        <taxon>Eukaryota</taxon>
        <taxon>Fungi</taxon>
        <taxon>Dikarya</taxon>
        <taxon>Basidiomycota</taxon>
        <taxon>Agaricomycotina</taxon>
        <taxon>Agaricomycetes</taxon>
        <taxon>Agaricomycetidae</taxon>
        <taxon>Agaricales</taxon>
        <taxon>Pleurotineae</taxon>
        <taxon>Pterulaceae</taxon>
        <taxon>Pterulicium</taxon>
    </lineage>
</organism>
<keyword evidence="1" id="KW-0732">Signal</keyword>
<evidence type="ECO:0000313" key="3">
    <source>
        <dbReference type="Proteomes" id="UP000305067"/>
    </source>
</evidence>